<name>A0ABQ7HY00_9MICR</name>
<evidence type="ECO:0000256" key="2">
    <source>
        <dbReference type="ARBA" id="ARBA00008978"/>
    </source>
</evidence>
<comment type="function">
    <text evidence="9">Component of the cleavage and polyadenylation factor (CPF) complex, which plays a key role in polyadenylation-dependent pre-mRNA 3'-end formation and cooperates with cleavage factors including the CFIA complex and NAB4/CFIB. SSU72 is required for 3'-end formation of snoRNAs.</text>
</comment>
<evidence type="ECO:0000256" key="5">
    <source>
        <dbReference type="ARBA" id="ARBA00022912"/>
    </source>
</evidence>
<organism evidence="10 11">
    <name type="scientific">Astathelohania contejeani</name>
    <dbReference type="NCBI Taxonomy" id="164912"/>
    <lineage>
        <taxon>Eukaryota</taxon>
        <taxon>Fungi</taxon>
        <taxon>Fungi incertae sedis</taxon>
        <taxon>Microsporidia</taxon>
        <taxon>Astathelohaniidae</taxon>
        <taxon>Astathelohania</taxon>
    </lineage>
</organism>
<reference evidence="10 11" key="1">
    <citation type="submission" date="2019-01" db="EMBL/GenBank/DDBJ databases">
        <title>Genomes sequencing and comparative genomics of infectious freshwater microsporidia, Cucumispora dikerogammari and Thelohania contejeani.</title>
        <authorList>
            <person name="Cormier A."/>
            <person name="Giraud I."/>
            <person name="Wattier R."/>
            <person name="Teixeira M."/>
            <person name="Grandjean F."/>
            <person name="Rigaud T."/>
            <person name="Cordaux R."/>
        </authorList>
    </citation>
    <scope>NUCLEOTIDE SEQUENCE [LARGE SCALE GENOMIC DNA]</scope>
    <source>
        <strain evidence="10">T1</strain>
        <tissue evidence="10">Spores</tissue>
    </source>
</reference>
<evidence type="ECO:0000256" key="6">
    <source>
        <dbReference type="ARBA" id="ARBA00023242"/>
    </source>
</evidence>
<protein>
    <recommendedName>
        <fullName evidence="9">RNA polymerase II subunit A C-terminal domain phosphatase SSU72</fullName>
        <shortName evidence="9">CTD phosphatase SSU72</shortName>
        <ecNumber evidence="9">3.1.3.16</ecNumber>
    </recommendedName>
</protein>
<comment type="similarity">
    <text evidence="2 9">Belongs to the SSU72 phosphatase family.</text>
</comment>
<comment type="subcellular location">
    <subcellularLocation>
        <location evidence="1 9">Nucleus</location>
    </subcellularLocation>
</comment>
<comment type="catalytic activity">
    <reaction evidence="7 9">
        <text>O-phospho-L-seryl-[protein] + H2O = L-seryl-[protein] + phosphate</text>
        <dbReference type="Rhea" id="RHEA:20629"/>
        <dbReference type="Rhea" id="RHEA-COMP:9863"/>
        <dbReference type="Rhea" id="RHEA-COMP:11604"/>
        <dbReference type="ChEBI" id="CHEBI:15377"/>
        <dbReference type="ChEBI" id="CHEBI:29999"/>
        <dbReference type="ChEBI" id="CHEBI:43474"/>
        <dbReference type="ChEBI" id="CHEBI:83421"/>
        <dbReference type="EC" id="3.1.3.16"/>
    </reaction>
</comment>
<comment type="catalytic activity">
    <reaction evidence="8 9">
        <text>O-phospho-L-threonyl-[protein] + H2O = L-threonyl-[protein] + phosphate</text>
        <dbReference type="Rhea" id="RHEA:47004"/>
        <dbReference type="Rhea" id="RHEA-COMP:11060"/>
        <dbReference type="Rhea" id="RHEA-COMP:11605"/>
        <dbReference type="ChEBI" id="CHEBI:15377"/>
        <dbReference type="ChEBI" id="CHEBI:30013"/>
        <dbReference type="ChEBI" id="CHEBI:43474"/>
        <dbReference type="ChEBI" id="CHEBI:61977"/>
        <dbReference type="EC" id="3.1.3.16"/>
    </reaction>
</comment>
<evidence type="ECO:0000256" key="7">
    <source>
        <dbReference type="ARBA" id="ARBA00047761"/>
    </source>
</evidence>
<sequence>MKIAVCCAMNQNRSMETHDLLMKQGYNIRSYGTSPQIKLPGLSISTPNVYSFDTTYEEIYKDLISQNEEAYRENGMLHLLERNMRVKPKPENFFETDENFDLVITCEERCFTAIFKHYLENVAVGDKSFYLVNFDIKDTPSDAVFGANDIFEFIKTLDGCDDNLDKIIEYALEKHYESKEEKLLYTIIHY</sequence>
<comment type="subunit">
    <text evidence="9">Component of the cleavage and polyadenylation factor (CPF) complex.</text>
</comment>
<keyword evidence="6 9" id="KW-0539">Nucleus</keyword>
<dbReference type="Gene3D" id="3.40.50.2300">
    <property type="match status" value="2"/>
</dbReference>
<dbReference type="Proteomes" id="UP001516464">
    <property type="component" value="Unassembled WGS sequence"/>
</dbReference>
<evidence type="ECO:0000313" key="11">
    <source>
        <dbReference type="Proteomes" id="UP001516464"/>
    </source>
</evidence>
<keyword evidence="11" id="KW-1185">Reference proteome</keyword>
<comment type="caution">
    <text evidence="10">The sequence shown here is derived from an EMBL/GenBank/DDBJ whole genome shotgun (WGS) entry which is preliminary data.</text>
</comment>
<accession>A0ABQ7HY00</accession>
<evidence type="ECO:0000256" key="9">
    <source>
        <dbReference type="RuleBase" id="RU369031"/>
    </source>
</evidence>
<keyword evidence="4 9" id="KW-0378">Hydrolase</keyword>
<evidence type="ECO:0000256" key="1">
    <source>
        <dbReference type="ARBA" id="ARBA00004123"/>
    </source>
</evidence>
<dbReference type="PANTHER" id="PTHR20383">
    <property type="entry name" value="RNA POLYMERASE II SUBUNIT A C-TERMINAL DOMAIN PHOSPHATASE"/>
    <property type="match status" value="1"/>
</dbReference>
<evidence type="ECO:0000256" key="4">
    <source>
        <dbReference type="ARBA" id="ARBA00022801"/>
    </source>
</evidence>
<comment type="function">
    <text evidence="9">Processively dephosphorylates Ser-5 of the heptad repeats YSPTSPS in the C-terminal domain of the largest RNA polymerase II subunit (RPB1).</text>
</comment>
<dbReference type="Pfam" id="PF04722">
    <property type="entry name" value="Ssu72"/>
    <property type="match status" value="1"/>
</dbReference>
<keyword evidence="3 9" id="KW-0507">mRNA processing</keyword>
<evidence type="ECO:0000256" key="8">
    <source>
        <dbReference type="ARBA" id="ARBA00048336"/>
    </source>
</evidence>
<dbReference type="EC" id="3.1.3.16" evidence="9"/>
<keyword evidence="5 9" id="KW-0904">Protein phosphatase</keyword>
<proteinExistence type="inferred from homology"/>
<evidence type="ECO:0000256" key="3">
    <source>
        <dbReference type="ARBA" id="ARBA00022664"/>
    </source>
</evidence>
<gene>
    <name evidence="10" type="primary">ssu72</name>
    <name evidence="10" type="ORF">TCON_1756</name>
</gene>
<evidence type="ECO:0000313" key="10">
    <source>
        <dbReference type="EMBL" id="KAF7683034.1"/>
    </source>
</evidence>
<dbReference type="EMBL" id="SBIQ01000138">
    <property type="protein sequence ID" value="KAF7683034.1"/>
    <property type="molecule type" value="Genomic_DNA"/>
</dbReference>
<dbReference type="InterPro" id="IPR006811">
    <property type="entry name" value="RNA_pol_II_suA"/>
</dbReference>